<evidence type="ECO:0008006" key="4">
    <source>
        <dbReference type="Google" id="ProtNLM"/>
    </source>
</evidence>
<organism evidence="2 3">
    <name type="scientific">Carpediemonas membranifera</name>
    <dbReference type="NCBI Taxonomy" id="201153"/>
    <lineage>
        <taxon>Eukaryota</taxon>
        <taxon>Metamonada</taxon>
        <taxon>Carpediemonas-like organisms</taxon>
        <taxon>Carpediemonas</taxon>
    </lineage>
</organism>
<gene>
    <name evidence="2" type="ORF">J8273_6443</name>
</gene>
<reference evidence="2" key="1">
    <citation type="submission" date="2021-05" db="EMBL/GenBank/DDBJ databases">
        <title>A free-living protist that lacks canonical eukaryotic 1 DNA replication and segregation systems.</title>
        <authorList>
            <person name="Salas-Leiva D.E."/>
            <person name="Tromer E.C."/>
            <person name="Curtis B.A."/>
            <person name="Jerlstrom-Hultqvist J."/>
            <person name="Kolisko M."/>
            <person name="Yi Z."/>
            <person name="Salas-Leiva J.S."/>
            <person name="Gallot-Lavallee L."/>
            <person name="Kops G.J.P.L."/>
            <person name="Archibald J.M."/>
            <person name="Simpson A.G.B."/>
            <person name="Roger A.J."/>
        </authorList>
    </citation>
    <scope>NUCLEOTIDE SEQUENCE</scope>
    <source>
        <strain evidence="2">BICM</strain>
    </source>
</reference>
<proteinExistence type="predicted"/>
<accession>A0A8J6E2A5</accession>
<evidence type="ECO:0000256" key="1">
    <source>
        <dbReference type="SAM" id="MobiDB-lite"/>
    </source>
</evidence>
<sequence length="407" mass="44758">MADRDKLTDFFGGKVPPPPERTFDQREAQSDSDYAKALFNAGMFNRAIDVCLSTLDTNFKDYDHKSALETIPDDECVTDEPIPDDSPFIIVQPPVAHDPRLCEYYTLMTIAICSLVSIRSPKELDDALNQIPEIVSILRDGSIAEQLLIEPYSPELAPTVCKARRVLNTAPLGLLIGIALGPSIAQNARASVTQLGFIKSIIAPSNPGRTAIDLCLCSMLVQIGLVKPACSIMNDLVKVNPSRNVTAAQARLALHVGDISYASKLLNELAELVPNTDEGVIEQLALNSVDAFAQRDYGKAEANAITAHTRFQDAGFPMPVKRHGLAAFTIWANVMAQREQYRTVLMIEDAIRRQPQIYCCEAVAVLLVDLYKSSQSARRAKILITDMKLLMERFGPENMDTSMFSIA</sequence>
<dbReference type="AlphaFoldDB" id="A0A8J6E2A5"/>
<keyword evidence="3" id="KW-1185">Reference proteome</keyword>
<evidence type="ECO:0000313" key="2">
    <source>
        <dbReference type="EMBL" id="KAG9391672.1"/>
    </source>
</evidence>
<dbReference type="EMBL" id="JAHDYR010000053">
    <property type="protein sequence ID" value="KAG9391672.1"/>
    <property type="molecule type" value="Genomic_DNA"/>
</dbReference>
<comment type="caution">
    <text evidence="2">The sequence shown here is derived from an EMBL/GenBank/DDBJ whole genome shotgun (WGS) entry which is preliminary data.</text>
</comment>
<evidence type="ECO:0000313" key="3">
    <source>
        <dbReference type="Proteomes" id="UP000717585"/>
    </source>
</evidence>
<feature type="region of interest" description="Disordered" evidence="1">
    <location>
        <begin position="1"/>
        <end position="28"/>
    </location>
</feature>
<name>A0A8J6E2A5_9EUKA</name>
<dbReference type="Proteomes" id="UP000717585">
    <property type="component" value="Unassembled WGS sequence"/>
</dbReference>
<protein>
    <recommendedName>
        <fullName evidence="4">Tetratricopeptide repeat protein</fullName>
    </recommendedName>
</protein>